<dbReference type="RefSeq" id="WP_284328514.1">
    <property type="nucleotide sequence ID" value="NZ_BSUN01000001.1"/>
</dbReference>
<comment type="subcellular location">
    <subcellularLocation>
        <location evidence="1">Golgi apparatus membrane</location>
        <topology evidence="1">Single-pass type II membrane protein</topology>
    </subcellularLocation>
</comment>
<dbReference type="EMBL" id="BSUN01000001">
    <property type="protein sequence ID" value="GMA36359.1"/>
    <property type="molecule type" value="Genomic_DNA"/>
</dbReference>
<dbReference type="Pfam" id="PF03567">
    <property type="entry name" value="Sulfotransfer_2"/>
    <property type="match status" value="1"/>
</dbReference>
<evidence type="ECO:0000256" key="8">
    <source>
        <dbReference type="SAM" id="MobiDB-lite"/>
    </source>
</evidence>
<name>A0ABQ6II18_9MICO</name>
<evidence type="ECO:0000256" key="4">
    <source>
        <dbReference type="ARBA" id="ARBA00022989"/>
    </source>
</evidence>
<keyword evidence="2" id="KW-0808">Transferase</keyword>
<dbReference type="Proteomes" id="UP001157125">
    <property type="component" value="Unassembled WGS sequence"/>
</dbReference>
<sequence>MTETTDDALLEGLRKVPGGVWRTYIAPDVKVIYEAINKNACTSLKWMMADLAGEDLSTFRAGAQPFIDDTEAVHHRDLWVQSPKLDRLSAEERATISPEDGWFIFAVIRDPRLRLFSAWQNRILLEIPNSQRWRDEPWFPRHPMTRDTVIEDFATFVFHMENDPEMWLRAKDPHFRDQVEMLAEDVVPYSRIYELSEMADLKQDLHAHLEARGQNQDLYMPRANPTPLPVTAEVFGNGVKEAIERIYAADFERFGHLWDFSKVKMRDPWTPAQAAAGEHESEPGSPHRGPPQDGAVPPQAREHAA</sequence>
<proteinExistence type="predicted"/>
<keyword evidence="5" id="KW-0333">Golgi apparatus</keyword>
<gene>
    <name evidence="9" type="ORF">GCM10025876_25630</name>
</gene>
<dbReference type="InterPro" id="IPR005331">
    <property type="entry name" value="Sulfotransferase"/>
</dbReference>
<dbReference type="PANTHER" id="PTHR12137:SF54">
    <property type="entry name" value="CARBOHYDRATE SULFOTRANSFERASE"/>
    <property type="match status" value="1"/>
</dbReference>
<evidence type="ECO:0000256" key="6">
    <source>
        <dbReference type="ARBA" id="ARBA00023136"/>
    </source>
</evidence>
<keyword evidence="6" id="KW-0472">Membrane</keyword>
<evidence type="ECO:0000256" key="2">
    <source>
        <dbReference type="ARBA" id="ARBA00022679"/>
    </source>
</evidence>
<accession>A0ABQ6II18</accession>
<dbReference type="PANTHER" id="PTHR12137">
    <property type="entry name" value="CARBOHYDRATE SULFOTRANSFERASE"/>
    <property type="match status" value="1"/>
</dbReference>
<evidence type="ECO:0000313" key="9">
    <source>
        <dbReference type="EMBL" id="GMA36359.1"/>
    </source>
</evidence>
<keyword evidence="3" id="KW-0812">Transmembrane</keyword>
<comment type="caution">
    <text evidence="9">The sequence shown here is derived from an EMBL/GenBank/DDBJ whole genome shotgun (WGS) entry which is preliminary data.</text>
</comment>
<organism evidence="9 10">
    <name type="scientific">Demequina litorisediminis</name>
    <dbReference type="NCBI Taxonomy" id="1849022"/>
    <lineage>
        <taxon>Bacteria</taxon>
        <taxon>Bacillati</taxon>
        <taxon>Actinomycetota</taxon>
        <taxon>Actinomycetes</taxon>
        <taxon>Micrococcales</taxon>
        <taxon>Demequinaceae</taxon>
        <taxon>Demequina</taxon>
    </lineage>
</organism>
<protein>
    <recommendedName>
        <fullName evidence="11">Sulfotransferase family protein</fullName>
    </recommendedName>
</protein>
<evidence type="ECO:0000256" key="7">
    <source>
        <dbReference type="ARBA" id="ARBA00023180"/>
    </source>
</evidence>
<evidence type="ECO:0000256" key="5">
    <source>
        <dbReference type="ARBA" id="ARBA00023034"/>
    </source>
</evidence>
<feature type="region of interest" description="Disordered" evidence="8">
    <location>
        <begin position="269"/>
        <end position="305"/>
    </location>
</feature>
<evidence type="ECO:0000313" key="10">
    <source>
        <dbReference type="Proteomes" id="UP001157125"/>
    </source>
</evidence>
<keyword evidence="10" id="KW-1185">Reference proteome</keyword>
<evidence type="ECO:0000256" key="3">
    <source>
        <dbReference type="ARBA" id="ARBA00022692"/>
    </source>
</evidence>
<evidence type="ECO:0008006" key="11">
    <source>
        <dbReference type="Google" id="ProtNLM"/>
    </source>
</evidence>
<evidence type="ECO:0000256" key="1">
    <source>
        <dbReference type="ARBA" id="ARBA00004323"/>
    </source>
</evidence>
<keyword evidence="4" id="KW-1133">Transmembrane helix</keyword>
<keyword evidence="7" id="KW-0325">Glycoprotein</keyword>
<reference evidence="10" key="1">
    <citation type="journal article" date="2019" name="Int. J. Syst. Evol. Microbiol.">
        <title>The Global Catalogue of Microorganisms (GCM) 10K type strain sequencing project: providing services to taxonomists for standard genome sequencing and annotation.</title>
        <authorList>
            <consortium name="The Broad Institute Genomics Platform"/>
            <consortium name="The Broad Institute Genome Sequencing Center for Infectious Disease"/>
            <person name="Wu L."/>
            <person name="Ma J."/>
        </authorList>
    </citation>
    <scope>NUCLEOTIDE SEQUENCE [LARGE SCALE GENOMIC DNA]</scope>
    <source>
        <strain evidence="10">NBRC 112299</strain>
    </source>
</reference>
<dbReference type="InterPro" id="IPR018011">
    <property type="entry name" value="Carb_sulfotrans_8-10"/>
</dbReference>